<dbReference type="AlphaFoldDB" id="A0A8H9IZ91"/>
<dbReference type="Proteomes" id="UP000658656">
    <property type="component" value="Unassembled WGS sequence"/>
</dbReference>
<evidence type="ECO:0000256" key="1">
    <source>
        <dbReference type="SAM" id="MobiDB-lite"/>
    </source>
</evidence>
<comment type="caution">
    <text evidence="3">The sequence shown here is derived from an EMBL/GenBank/DDBJ whole genome shotgun (WGS) entry which is preliminary data.</text>
</comment>
<evidence type="ECO:0000313" key="3">
    <source>
        <dbReference type="EMBL" id="GHF63348.1"/>
    </source>
</evidence>
<gene>
    <name evidence="3" type="ORF">GCM10017566_41200</name>
</gene>
<keyword evidence="4" id="KW-1185">Reference proteome</keyword>
<sequence>MRRQEVVRAGQGARRGPHSGRGRSPDEVTHEERCGMADLLYAVLLIAVFAALALTLRGLEKL</sequence>
<proteinExistence type="predicted"/>
<feature type="region of interest" description="Disordered" evidence="1">
    <location>
        <begin position="1"/>
        <end position="29"/>
    </location>
</feature>
<reference evidence="3" key="2">
    <citation type="submission" date="2020-09" db="EMBL/GenBank/DDBJ databases">
        <authorList>
            <person name="Sun Q."/>
            <person name="Zhou Y."/>
        </authorList>
    </citation>
    <scope>NUCLEOTIDE SEQUENCE</scope>
    <source>
        <strain evidence="3">CGMCC 4.7679</strain>
    </source>
</reference>
<evidence type="ECO:0000256" key="2">
    <source>
        <dbReference type="SAM" id="Phobius"/>
    </source>
</evidence>
<reference evidence="3" key="1">
    <citation type="journal article" date="2014" name="Int. J. Syst. Evol. Microbiol.">
        <title>Complete genome sequence of Corynebacterium casei LMG S-19264T (=DSM 44701T), isolated from a smear-ripened cheese.</title>
        <authorList>
            <consortium name="US DOE Joint Genome Institute (JGI-PGF)"/>
            <person name="Walter F."/>
            <person name="Albersmeier A."/>
            <person name="Kalinowski J."/>
            <person name="Ruckert C."/>
        </authorList>
    </citation>
    <scope>NUCLEOTIDE SEQUENCE</scope>
    <source>
        <strain evidence="3">CGMCC 4.7679</strain>
    </source>
</reference>
<name>A0A8H9IZ91_9PSEU</name>
<organism evidence="3 4">
    <name type="scientific">Amycolatopsis bartoniae</name>
    <dbReference type="NCBI Taxonomy" id="941986"/>
    <lineage>
        <taxon>Bacteria</taxon>
        <taxon>Bacillati</taxon>
        <taxon>Actinomycetota</taxon>
        <taxon>Actinomycetes</taxon>
        <taxon>Pseudonocardiales</taxon>
        <taxon>Pseudonocardiaceae</taxon>
        <taxon>Amycolatopsis</taxon>
    </lineage>
</organism>
<feature type="transmembrane region" description="Helical" evidence="2">
    <location>
        <begin position="39"/>
        <end position="59"/>
    </location>
</feature>
<accession>A0A8H9IZ91</accession>
<evidence type="ECO:0000313" key="4">
    <source>
        <dbReference type="Proteomes" id="UP000658656"/>
    </source>
</evidence>
<dbReference type="EMBL" id="BNAV01000005">
    <property type="protein sequence ID" value="GHF63348.1"/>
    <property type="molecule type" value="Genomic_DNA"/>
</dbReference>
<keyword evidence="2" id="KW-0812">Transmembrane</keyword>
<protein>
    <submittedName>
        <fullName evidence="3">Uncharacterized protein</fullName>
    </submittedName>
</protein>
<keyword evidence="2" id="KW-0472">Membrane</keyword>
<keyword evidence="2" id="KW-1133">Transmembrane helix</keyword>